<dbReference type="InterPro" id="IPR029787">
    <property type="entry name" value="Nucleotide_cyclase"/>
</dbReference>
<feature type="domain" description="GGDEF" evidence="3">
    <location>
        <begin position="343"/>
        <end position="476"/>
    </location>
</feature>
<keyword evidence="1" id="KW-0472">Membrane</keyword>
<dbReference type="InterPro" id="IPR000160">
    <property type="entry name" value="GGDEF_dom"/>
</dbReference>
<dbReference type="PANTHER" id="PTHR33121:SF23">
    <property type="entry name" value="CYCLIC DI-GMP PHOSPHODIESTERASE PDEB"/>
    <property type="match status" value="1"/>
</dbReference>
<feature type="transmembrane region" description="Helical" evidence="1">
    <location>
        <begin position="21"/>
        <end position="39"/>
    </location>
</feature>
<gene>
    <name evidence="4" type="ORF">EXY25_00535</name>
</gene>
<evidence type="ECO:0000313" key="5">
    <source>
        <dbReference type="Proteomes" id="UP000292544"/>
    </source>
</evidence>
<keyword evidence="1" id="KW-0812">Transmembrane</keyword>
<evidence type="ECO:0000259" key="2">
    <source>
        <dbReference type="PROSITE" id="PS50883"/>
    </source>
</evidence>
<dbReference type="SUPFAM" id="SSF55073">
    <property type="entry name" value="Nucleotide cyclase"/>
    <property type="match status" value="1"/>
</dbReference>
<keyword evidence="1" id="KW-1133">Transmembrane helix</keyword>
<proteinExistence type="predicted"/>
<protein>
    <submittedName>
        <fullName evidence="4">EAL domain-containing protein</fullName>
    </submittedName>
</protein>
<dbReference type="Pfam" id="PF00990">
    <property type="entry name" value="GGDEF"/>
    <property type="match status" value="1"/>
</dbReference>
<dbReference type="CDD" id="cd01949">
    <property type="entry name" value="GGDEF"/>
    <property type="match status" value="1"/>
</dbReference>
<dbReference type="Pfam" id="PF00563">
    <property type="entry name" value="EAL"/>
    <property type="match status" value="1"/>
</dbReference>
<dbReference type="PANTHER" id="PTHR33121">
    <property type="entry name" value="CYCLIC DI-GMP PHOSPHODIESTERASE PDEF"/>
    <property type="match status" value="1"/>
</dbReference>
<dbReference type="InterPro" id="IPR035919">
    <property type="entry name" value="EAL_sf"/>
</dbReference>
<dbReference type="PROSITE" id="PS50883">
    <property type="entry name" value="EAL"/>
    <property type="match status" value="1"/>
</dbReference>
<dbReference type="SUPFAM" id="SSF141868">
    <property type="entry name" value="EAL domain-like"/>
    <property type="match status" value="1"/>
</dbReference>
<dbReference type="CDD" id="cd01948">
    <property type="entry name" value="EAL"/>
    <property type="match status" value="1"/>
</dbReference>
<dbReference type="Gene3D" id="3.30.70.270">
    <property type="match status" value="1"/>
</dbReference>
<keyword evidence="5" id="KW-1185">Reference proteome</keyword>
<dbReference type="NCBIfam" id="TIGR00254">
    <property type="entry name" value="GGDEF"/>
    <property type="match status" value="1"/>
</dbReference>
<dbReference type="SMART" id="SM00052">
    <property type="entry name" value="EAL"/>
    <property type="match status" value="1"/>
</dbReference>
<dbReference type="EMBL" id="SHLY01000001">
    <property type="protein sequence ID" value="TAA47772.1"/>
    <property type="molecule type" value="Genomic_DNA"/>
</dbReference>
<dbReference type="Gene3D" id="3.20.20.450">
    <property type="entry name" value="EAL domain"/>
    <property type="match status" value="1"/>
</dbReference>
<sequence length="739" mass="83671">MKLANVIKDNDRSRALAESKWIVFLTSIMLLILVIWGALSSIQLHYNYQKSLMDSVTKSVLAEYQEHLTQLRLTIDQFQFRHASALAQLVLSGNQTSKDEYMELLTQLREEVDDVRLFAIVDSSGKGVLSQFTGEFLPDCREEIDDTLLRGSQENLFLHRSPNGFHYDLLQPLLVDKQAGLFLFVAFDPAVLERILTQHQLPYQQLFLMRSDQSGKIEFGTEISLEKSHDQSIYMSGEEVHQFDFLKPIPGTRWQLAIRLAPEYNARVYLESILQALLLWGVTTGFVYLFYQAQRRRLYKQRIMEKELSFKTSHDELTGTMNRATFEGQLAAFIAQHSGQLMMEGVVLLIDIDQFQLVNNSFGYSAGDSCLNLLSFALRRQLPAQAKISRLSSDEFAVMLPELHHELAHGFAEKVRQQIEQFDFTHIAPDLSLSASVGAFVLDGQQLGSEEVFNALAQAVRLAKSKGGNRVQLYHSDDVALSQHAQEMNVVRELRAALNDNRLQLYRQRLRALSDASQASRYEVLVRLIDHHGSLLTPDKFIPAAEKYGLISQVDHWVIEATFAAIAKDIGDSSSHYSINLSGVTLGDKGIISFVHAMLEKYQVAPQRIGFEITETYAITHLSAAIAFIEQMTAIGCEFSLDDFGSGLSSFSYLQQLPVHNLKIDGVFIRNICDNRLNQVFVETMHRLAKEMGKKTVAEFVETESAQHYLSSIGVDYAQGYHHHKPEFWFEYSADVTGS</sequence>
<dbReference type="Proteomes" id="UP000292544">
    <property type="component" value="Unassembled WGS sequence"/>
</dbReference>
<dbReference type="PROSITE" id="PS50887">
    <property type="entry name" value="GGDEF"/>
    <property type="match status" value="1"/>
</dbReference>
<evidence type="ECO:0000313" key="4">
    <source>
        <dbReference type="EMBL" id="TAA47772.1"/>
    </source>
</evidence>
<dbReference type="InterPro" id="IPR050706">
    <property type="entry name" value="Cyclic-di-GMP_PDE-like"/>
</dbReference>
<dbReference type="InterPro" id="IPR001633">
    <property type="entry name" value="EAL_dom"/>
</dbReference>
<dbReference type="SMART" id="SM00267">
    <property type="entry name" value="GGDEF"/>
    <property type="match status" value="1"/>
</dbReference>
<name>A0ABY1WST7_9GAMM</name>
<evidence type="ECO:0000256" key="1">
    <source>
        <dbReference type="SAM" id="Phobius"/>
    </source>
</evidence>
<comment type="caution">
    <text evidence="4">The sequence shown here is derived from an EMBL/GenBank/DDBJ whole genome shotgun (WGS) entry which is preliminary data.</text>
</comment>
<accession>A0ABY1WST7</accession>
<evidence type="ECO:0000259" key="3">
    <source>
        <dbReference type="PROSITE" id="PS50887"/>
    </source>
</evidence>
<organism evidence="4 5">
    <name type="scientific">Corallincola spongiicola</name>
    <dbReference type="NCBI Taxonomy" id="2520508"/>
    <lineage>
        <taxon>Bacteria</taxon>
        <taxon>Pseudomonadati</taxon>
        <taxon>Pseudomonadota</taxon>
        <taxon>Gammaproteobacteria</taxon>
        <taxon>Alteromonadales</taxon>
        <taxon>Psychromonadaceae</taxon>
        <taxon>Corallincola</taxon>
    </lineage>
</organism>
<reference evidence="5" key="1">
    <citation type="submission" date="2019-02" db="EMBL/GenBank/DDBJ databases">
        <title>Draft genome sequence of Muricauda sp. 176CP4-71.</title>
        <authorList>
            <person name="Park J.-S."/>
        </authorList>
    </citation>
    <scope>NUCLEOTIDE SEQUENCE [LARGE SCALE GENOMIC DNA]</scope>
    <source>
        <strain evidence="5">176GS2-150</strain>
    </source>
</reference>
<feature type="domain" description="EAL" evidence="2">
    <location>
        <begin position="487"/>
        <end position="739"/>
    </location>
</feature>
<dbReference type="InterPro" id="IPR043128">
    <property type="entry name" value="Rev_trsase/Diguanyl_cyclase"/>
</dbReference>